<sequence>MLGLWFAGANPTWGQDSLKGAVRSWFGALAAATTVADPGPLPDGVVIWQAPGCRGIRLEPGRFRVAPLVWSGSHGLLDEVRRRAASDAALLAAINGTFYSMQGPLGPIVIDGRVPERPRPLPGTLSRCCLVVIEEDGRRRWRLGETAASLATLVGPGWPPGLSVNRPVAPGARVVHLLGGGGWIVRQGRDVHMEAYQRQRFRFRRVDQDSRHTVVAMDDQDRLYLLVFENGANLSRVSAVLRDRAHFPGITEAVFFDGGSSSTLVWRDDYLVAPLYLIDKARFSAIGVWSVAAGATGSPATGSASLPTDPGAGPTAP</sequence>
<proteinExistence type="predicted"/>
<feature type="domain" description="Phosphodiester glycosidase" evidence="2">
    <location>
        <begin position="91"/>
        <end position="266"/>
    </location>
</feature>
<evidence type="ECO:0000256" key="1">
    <source>
        <dbReference type="SAM" id="MobiDB-lite"/>
    </source>
</evidence>
<dbReference type="EMBL" id="QOQW01000006">
    <property type="protein sequence ID" value="RCK80486.1"/>
    <property type="molecule type" value="Genomic_DNA"/>
</dbReference>
<accession>A0A367ZR09</accession>
<comment type="caution">
    <text evidence="3">The sequence shown here is derived from an EMBL/GenBank/DDBJ whole genome shotgun (WGS) entry which is preliminary data.</text>
</comment>
<dbReference type="Pfam" id="PF09992">
    <property type="entry name" value="NAGPA"/>
    <property type="match status" value="1"/>
</dbReference>
<protein>
    <recommendedName>
        <fullName evidence="2">Phosphodiester glycosidase domain-containing protein</fullName>
    </recommendedName>
</protein>
<organism evidence="3 4">
    <name type="scientific">Candidatus Ozemobacter sibiricus</name>
    <dbReference type="NCBI Taxonomy" id="2268124"/>
    <lineage>
        <taxon>Bacteria</taxon>
        <taxon>Candidatus Ozemobacteria</taxon>
        <taxon>Candidatus Ozemobacterales</taxon>
        <taxon>Candidatus Ozemobacteraceae</taxon>
        <taxon>Candidatus Ozemobacter</taxon>
    </lineage>
</organism>
<dbReference type="InterPro" id="IPR018711">
    <property type="entry name" value="NAGPA"/>
</dbReference>
<evidence type="ECO:0000313" key="3">
    <source>
        <dbReference type="EMBL" id="RCK80486.1"/>
    </source>
</evidence>
<gene>
    <name evidence="3" type="ORF">OZSIB_3232</name>
</gene>
<dbReference type="Proteomes" id="UP000252355">
    <property type="component" value="Unassembled WGS sequence"/>
</dbReference>
<name>A0A367ZR09_9BACT</name>
<reference evidence="3 4" key="1">
    <citation type="submission" date="2018-05" db="EMBL/GenBank/DDBJ databases">
        <title>A metagenomic window into the 2 km-deep terrestrial subsurface aquifer revealed taxonomically and functionally diverse microbial community comprising novel uncultured bacterial lineages.</title>
        <authorList>
            <person name="Kadnikov V.V."/>
            <person name="Mardanov A.V."/>
            <person name="Beletsky A.V."/>
            <person name="Banks D."/>
            <person name="Pimenov N.V."/>
            <person name="Frank Y.A."/>
            <person name="Karnachuk O.V."/>
            <person name="Ravin N.V."/>
        </authorList>
    </citation>
    <scope>NUCLEOTIDE SEQUENCE [LARGE SCALE GENOMIC DNA]</scope>
    <source>
        <strain evidence="3">BY5</strain>
    </source>
</reference>
<feature type="region of interest" description="Disordered" evidence="1">
    <location>
        <begin position="298"/>
        <end position="317"/>
    </location>
</feature>
<evidence type="ECO:0000259" key="2">
    <source>
        <dbReference type="Pfam" id="PF09992"/>
    </source>
</evidence>
<dbReference type="AlphaFoldDB" id="A0A367ZR09"/>
<dbReference type="PANTHER" id="PTHR40446">
    <property type="entry name" value="N-ACETYLGLUCOSAMINE-1-PHOSPHODIESTER ALPHA-N-ACETYLGLUCOSAMINIDASE"/>
    <property type="match status" value="1"/>
</dbReference>
<dbReference type="PANTHER" id="PTHR40446:SF2">
    <property type="entry name" value="N-ACETYLGLUCOSAMINE-1-PHOSPHODIESTER ALPHA-N-ACETYLGLUCOSAMINIDASE"/>
    <property type="match status" value="1"/>
</dbReference>
<evidence type="ECO:0000313" key="4">
    <source>
        <dbReference type="Proteomes" id="UP000252355"/>
    </source>
</evidence>